<evidence type="ECO:0000313" key="7">
    <source>
        <dbReference type="Proteomes" id="UP000231702"/>
    </source>
</evidence>
<dbReference type="SUPFAM" id="SSF56281">
    <property type="entry name" value="Metallo-hydrolase/oxidoreductase"/>
    <property type="match status" value="1"/>
</dbReference>
<organism evidence="5 6">
    <name type="scientific">Pseudooceanicola antarcticus</name>
    <dbReference type="NCBI Taxonomy" id="1247613"/>
    <lineage>
        <taxon>Bacteria</taxon>
        <taxon>Pseudomonadati</taxon>
        <taxon>Pseudomonadota</taxon>
        <taxon>Alphaproteobacteria</taxon>
        <taxon>Rhodobacterales</taxon>
        <taxon>Paracoccaceae</taxon>
        <taxon>Pseudooceanicola</taxon>
    </lineage>
</organism>
<dbReference type="SMART" id="SM00849">
    <property type="entry name" value="Lactamase_B"/>
    <property type="match status" value="1"/>
</dbReference>
<evidence type="ECO:0000259" key="3">
    <source>
        <dbReference type="SMART" id="SM00849"/>
    </source>
</evidence>
<dbReference type="Proteomes" id="UP000231702">
    <property type="component" value="Unassembled WGS sequence"/>
</dbReference>
<dbReference type="Proteomes" id="UP000231655">
    <property type="component" value="Unassembled WGS sequence"/>
</dbReference>
<feature type="signal peptide" evidence="2">
    <location>
        <begin position="1"/>
        <end position="27"/>
    </location>
</feature>
<feature type="region of interest" description="Disordered" evidence="1">
    <location>
        <begin position="31"/>
        <end position="61"/>
    </location>
</feature>
<keyword evidence="2" id="KW-0732">Signal</keyword>
<dbReference type="EMBL" id="OBEA01000007">
    <property type="protein sequence ID" value="SNY56935.1"/>
    <property type="molecule type" value="Genomic_DNA"/>
</dbReference>
<reference evidence="4 7" key="2">
    <citation type="journal article" date="2018" name="Int. J. Syst. Evol. Microbiol.">
        <title>Pseudooceanicola lipolyticus sp. nov., a marine alphaproteobacterium, reclassification of Oceanicola flagellatus as Pseudooceanicola flagellatus comb. nov. and emended description of the genus Pseudooceanicola.</title>
        <authorList>
            <person name="Huang M.-M."/>
            <person name="Guo L.-L."/>
            <person name="Wu Y.-H."/>
            <person name="Lai Q.-L."/>
            <person name="Shao Z.-Z."/>
            <person name="Wang C.-S."/>
            <person name="Wu M."/>
            <person name="Xu X.-W."/>
        </authorList>
    </citation>
    <scope>NUCLEOTIDE SEQUENCE [LARGE SCALE GENOMIC DNA]</scope>
    <source>
        <strain evidence="4 7">Ar-45</strain>
    </source>
</reference>
<dbReference type="InterPro" id="IPR050855">
    <property type="entry name" value="NDM-1-like"/>
</dbReference>
<dbReference type="EMBL" id="PGTD01000012">
    <property type="protein sequence ID" value="PJE30774.1"/>
    <property type="molecule type" value="Genomic_DNA"/>
</dbReference>
<proteinExistence type="predicted"/>
<keyword evidence="7" id="KW-1185">Reference proteome</keyword>
<protein>
    <submittedName>
        <fullName evidence="4">MBL fold metallo-hydrolase</fullName>
    </submittedName>
    <submittedName>
        <fullName evidence="5">Metallo-beta-lactamase superfamily protein</fullName>
    </submittedName>
</protein>
<dbReference type="PANTHER" id="PTHR42951">
    <property type="entry name" value="METALLO-BETA-LACTAMASE DOMAIN-CONTAINING"/>
    <property type="match status" value="1"/>
</dbReference>
<reference evidence="5 6" key="1">
    <citation type="submission" date="2017-09" db="EMBL/GenBank/DDBJ databases">
        <authorList>
            <person name="Ehlers B."/>
            <person name="Leendertz F.H."/>
        </authorList>
    </citation>
    <scope>NUCLEOTIDE SEQUENCE [LARGE SCALE GENOMIC DNA]</scope>
    <source>
        <strain evidence="5 6">CGMCC 1.12662</strain>
    </source>
</reference>
<dbReference type="InterPro" id="IPR036866">
    <property type="entry name" value="RibonucZ/Hydroxyglut_hydro"/>
</dbReference>
<evidence type="ECO:0000256" key="2">
    <source>
        <dbReference type="SAM" id="SignalP"/>
    </source>
</evidence>
<evidence type="ECO:0000313" key="4">
    <source>
        <dbReference type="EMBL" id="PJE30774.1"/>
    </source>
</evidence>
<gene>
    <name evidence="4" type="ORF">CVM39_04825</name>
    <name evidence="5" type="ORF">SAMN06297129_3295</name>
</gene>
<sequence length="371" mass="39891">MTMKIQSKLALATAIAALSMQGSFALAQDNYPPYPEQKPLSPQRQGAVWEGHEDTPNGGRPEINTVEEMVEISGYSAPAALEYASLAAIAADGNWGPTMFYQCKHPHGGTALNADYPVPLEVFDNVYSVGNDANNIWAIDTGEGIILIDTLRSAEQAEGFIVGNMMRMGLDPKDIKIIIISHGHFDHTGGLAYMKELTGAAIGMSEADYQMATIAGEIPERAENDFVITDGMEITLGDTTLTALLTPGHTPGTVSLMIPLTWQGEEYMGSYMGGVGAPRDIATVNQWRESIDRMAYVSELMQADVIMSNHTIGDDGLTKIAEMAADPSTNPYIVGHEAVLGYYSAWRNCLSADVAQMIANGAEIPALLPKE</sequence>
<dbReference type="AlphaFoldDB" id="A0A285J9F6"/>
<dbReference type="InterPro" id="IPR001279">
    <property type="entry name" value="Metallo-B-lactamas"/>
</dbReference>
<feature type="domain" description="Metallo-beta-lactamase" evidence="3">
    <location>
        <begin position="133"/>
        <end position="310"/>
    </location>
</feature>
<evidence type="ECO:0000313" key="6">
    <source>
        <dbReference type="Proteomes" id="UP000231655"/>
    </source>
</evidence>
<dbReference type="Pfam" id="PF00753">
    <property type="entry name" value="Lactamase_B"/>
    <property type="match status" value="1"/>
</dbReference>
<feature type="chain" id="PRO_5013352365" evidence="2">
    <location>
        <begin position="28"/>
        <end position="371"/>
    </location>
</feature>
<evidence type="ECO:0000256" key="1">
    <source>
        <dbReference type="SAM" id="MobiDB-lite"/>
    </source>
</evidence>
<accession>A0A285J9F6</accession>
<dbReference type="Gene3D" id="3.60.15.10">
    <property type="entry name" value="Ribonuclease Z/Hydroxyacylglutathione hydrolase-like"/>
    <property type="match status" value="1"/>
</dbReference>
<dbReference type="PANTHER" id="PTHR42951:SF17">
    <property type="entry name" value="METALLO-BETA-LACTAMASE DOMAIN-CONTAINING PROTEIN"/>
    <property type="match status" value="1"/>
</dbReference>
<evidence type="ECO:0000313" key="5">
    <source>
        <dbReference type="EMBL" id="SNY56935.1"/>
    </source>
</evidence>
<name>A0A285J9F6_9RHOB</name>